<protein>
    <submittedName>
        <fullName evidence="1">Uncharacterized protein</fullName>
    </submittedName>
</protein>
<keyword evidence="2" id="KW-1185">Reference proteome</keyword>
<proteinExistence type="predicted"/>
<dbReference type="EMBL" id="JOJR01000340">
    <property type="protein sequence ID" value="RCN39398.1"/>
    <property type="molecule type" value="Genomic_DNA"/>
</dbReference>
<dbReference type="Proteomes" id="UP000252519">
    <property type="component" value="Unassembled WGS sequence"/>
</dbReference>
<reference evidence="1 2" key="1">
    <citation type="submission" date="2014-10" db="EMBL/GenBank/DDBJ databases">
        <title>Draft genome of the hookworm Ancylostoma caninum.</title>
        <authorList>
            <person name="Mitreva M."/>
        </authorList>
    </citation>
    <scope>NUCLEOTIDE SEQUENCE [LARGE SCALE GENOMIC DNA]</scope>
    <source>
        <strain evidence="1 2">Baltimore</strain>
    </source>
</reference>
<accession>A0A368G6T8</accession>
<comment type="caution">
    <text evidence="1">The sequence shown here is derived from an EMBL/GenBank/DDBJ whole genome shotgun (WGS) entry which is preliminary data.</text>
</comment>
<dbReference type="OrthoDB" id="5862732at2759"/>
<evidence type="ECO:0000313" key="2">
    <source>
        <dbReference type="Proteomes" id="UP000252519"/>
    </source>
</evidence>
<name>A0A368G6T8_ANCCA</name>
<sequence>MTYRKKTILVQSLLDQLKLRSYSSDCELYQRHPLLGILRKPVLTDVILLELIDSSATTLSDFYTLQLTGFVHHVEANGTEYWARGTTFCDVELMSACMIEAAVTVRAIALNSARQHRKIVSCMETISKWLAVMGLDKKGFRCTTSSAAVE</sequence>
<organism evidence="1 2">
    <name type="scientific">Ancylostoma caninum</name>
    <name type="common">Dog hookworm</name>
    <dbReference type="NCBI Taxonomy" id="29170"/>
    <lineage>
        <taxon>Eukaryota</taxon>
        <taxon>Metazoa</taxon>
        <taxon>Ecdysozoa</taxon>
        <taxon>Nematoda</taxon>
        <taxon>Chromadorea</taxon>
        <taxon>Rhabditida</taxon>
        <taxon>Rhabditina</taxon>
        <taxon>Rhabditomorpha</taxon>
        <taxon>Strongyloidea</taxon>
        <taxon>Ancylostomatidae</taxon>
        <taxon>Ancylostomatinae</taxon>
        <taxon>Ancylostoma</taxon>
    </lineage>
</organism>
<evidence type="ECO:0000313" key="1">
    <source>
        <dbReference type="EMBL" id="RCN39398.1"/>
    </source>
</evidence>
<dbReference type="AlphaFoldDB" id="A0A368G6T8"/>
<gene>
    <name evidence="1" type="ORF">ANCCAN_14676</name>
</gene>